<sequence>MSLEQTACEDVIADLKAFERRLTEVIACLQPSTIRWRIVLLVVSLCVATGAGQWLMDPVTRVVPLSQSLSNHPFFILATVILVIIFLLGVHKRVIAASIITTRTREVLIDFNMSCDDTEIDPD</sequence>
<dbReference type="RefSeq" id="XP_018336794.1">
    <property type="nucleotide sequence ID" value="XM_018481292.1"/>
</dbReference>
<organism evidence="12 13">
    <name type="scientific">Agrilus planipennis</name>
    <name type="common">Emerald ash borer</name>
    <name type="synonym">Agrilus marcopoli</name>
    <dbReference type="NCBI Taxonomy" id="224129"/>
    <lineage>
        <taxon>Eukaryota</taxon>
        <taxon>Metazoa</taxon>
        <taxon>Ecdysozoa</taxon>
        <taxon>Arthropoda</taxon>
        <taxon>Hexapoda</taxon>
        <taxon>Insecta</taxon>
        <taxon>Pterygota</taxon>
        <taxon>Neoptera</taxon>
        <taxon>Endopterygota</taxon>
        <taxon>Coleoptera</taxon>
        <taxon>Polyphaga</taxon>
        <taxon>Elateriformia</taxon>
        <taxon>Buprestoidea</taxon>
        <taxon>Buprestidae</taxon>
        <taxon>Agrilinae</taxon>
        <taxon>Agrilus</taxon>
    </lineage>
</organism>
<dbReference type="GO" id="GO:0006629">
    <property type="term" value="P:lipid metabolic process"/>
    <property type="evidence" value="ECO:0007669"/>
    <property type="project" value="UniProtKB-KW"/>
</dbReference>
<dbReference type="GO" id="GO:0031965">
    <property type="term" value="C:nuclear membrane"/>
    <property type="evidence" value="ECO:0007669"/>
    <property type="project" value="UniProtKB-SubCell"/>
</dbReference>
<dbReference type="GO" id="GO:0071595">
    <property type="term" value="C:Nem1-Spo7 phosphatase complex"/>
    <property type="evidence" value="ECO:0007669"/>
    <property type="project" value="InterPro"/>
</dbReference>
<name>A0A1W4XLD7_AGRPL</name>
<evidence type="ECO:0000256" key="1">
    <source>
        <dbReference type="ARBA" id="ARBA00004232"/>
    </source>
</evidence>
<feature type="transmembrane region" description="Helical" evidence="11">
    <location>
        <begin position="72"/>
        <end position="90"/>
    </location>
</feature>
<dbReference type="GO" id="GO:0005737">
    <property type="term" value="C:cytoplasm"/>
    <property type="evidence" value="ECO:0007669"/>
    <property type="project" value="UniProtKB-SubCell"/>
</dbReference>
<keyword evidence="9" id="KW-0539">Nucleus</keyword>
<evidence type="ECO:0000256" key="8">
    <source>
        <dbReference type="ARBA" id="ARBA00023136"/>
    </source>
</evidence>
<evidence type="ECO:0000313" key="13">
    <source>
        <dbReference type="RefSeq" id="XP_018336794.1"/>
    </source>
</evidence>
<comment type="similarity">
    <text evidence="3">Belongs to the CNEP1R1 family.</text>
</comment>
<evidence type="ECO:0000256" key="6">
    <source>
        <dbReference type="ARBA" id="ARBA00022989"/>
    </source>
</evidence>
<dbReference type="Proteomes" id="UP000192223">
    <property type="component" value="Unplaced"/>
</dbReference>
<comment type="subcellular location">
    <subcellularLocation>
        <location evidence="2">Cytoplasm</location>
    </subcellularLocation>
    <subcellularLocation>
        <location evidence="1">Nucleus membrane</location>
        <topology evidence="1">Multi-pass membrane protein</topology>
    </subcellularLocation>
</comment>
<keyword evidence="6 11" id="KW-1133">Transmembrane helix</keyword>
<evidence type="ECO:0000256" key="4">
    <source>
        <dbReference type="ARBA" id="ARBA00022490"/>
    </source>
</evidence>
<keyword evidence="7" id="KW-0443">Lipid metabolism</keyword>
<keyword evidence="8 11" id="KW-0472">Membrane</keyword>
<evidence type="ECO:0000256" key="3">
    <source>
        <dbReference type="ARBA" id="ARBA00010998"/>
    </source>
</evidence>
<gene>
    <name evidence="13" type="primary">LOC108745177</name>
    <name evidence="14" type="synonym">LOC112905784</name>
</gene>
<evidence type="ECO:0000313" key="12">
    <source>
        <dbReference type="Proteomes" id="UP000192223"/>
    </source>
</evidence>
<keyword evidence="4" id="KW-0963">Cytoplasm</keyword>
<dbReference type="PANTHER" id="PTHR20996">
    <property type="entry name" value="NUCLEAR ENVELOPE PHOSPHATASE-REGULATORY SUBUNIT 1"/>
    <property type="match status" value="1"/>
</dbReference>
<evidence type="ECO:0000256" key="11">
    <source>
        <dbReference type="SAM" id="Phobius"/>
    </source>
</evidence>
<evidence type="ECO:0000256" key="5">
    <source>
        <dbReference type="ARBA" id="ARBA00022692"/>
    </source>
</evidence>
<evidence type="ECO:0000256" key="7">
    <source>
        <dbReference type="ARBA" id="ARBA00023098"/>
    </source>
</evidence>
<proteinExistence type="inferred from homology"/>
<evidence type="ECO:0000256" key="9">
    <source>
        <dbReference type="ARBA" id="ARBA00023242"/>
    </source>
</evidence>
<keyword evidence="5 11" id="KW-0812">Transmembrane</keyword>
<dbReference type="InterPro" id="IPR019168">
    <property type="entry name" value="NEP1-R1"/>
</dbReference>
<evidence type="ECO:0000256" key="2">
    <source>
        <dbReference type="ARBA" id="ARBA00004496"/>
    </source>
</evidence>
<dbReference type="AlphaFoldDB" id="A0A1W4XLD7"/>
<dbReference type="PANTHER" id="PTHR20996:SF1">
    <property type="entry name" value="NUCLEAR ENVELOPE PHOSPHATASE-REGULATORY SUBUNIT 1"/>
    <property type="match status" value="1"/>
</dbReference>
<evidence type="ECO:0000313" key="14">
    <source>
        <dbReference type="RefSeq" id="XP_025834667.1"/>
    </source>
</evidence>
<accession>A0A1W4XLD7</accession>
<feature type="transmembrane region" description="Helical" evidence="11">
    <location>
        <begin position="38"/>
        <end position="56"/>
    </location>
</feature>
<dbReference type="GeneID" id="108745177"/>
<dbReference type="RefSeq" id="XP_025834667.1">
    <property type="nucleotide sequence ID" value="XM_025978882.1"/>
</dbReference>
<keyword evidence="12" id="KW-1185">Reference proteome</keyword>
<dbReference type="OrthoDB" id="5786980at2759"/>
<dbReference type="Pfam" id="PF09771">
    <property type="entry name" value="Tmemb_18A"/>
    <property type="match status" value="1"/>
</dbReference>
<evidence type="ECO:0000256" key="10">
    <source>
        <dbReference type="ARBA" id="ARBA00030458"/>
    </source>
</evidence>
<protein>
    <recommendedName>
        <fullName evidence="10">Transmembrane protein 188</fullName>
    </recommendedName>
</protein>
<reference evidence="13 14" key="1">
    <citation type="submission" date="2025-04" db="UniProtKB">
        <authorList>
            <consortium name="RefSeq"/>
        </authorList>
    </citation>
    <scope>IDENTIFICATION</scope>
    <source>
        <tissue evidence="13 14">Entire body</tissue>
    </source>
</reference>